<dbReference type="EMBL" id="BJWL01000017">
    <property type="protein sequence ID" value="GFZ05154.1"/>
    <property type="molecule type" value="Genomic_DNA"/>
</dbReference>
<dbReference type="Proteomes" id="UP000585474">
    <property type="component" value="Unassembled WGS sequence"/>
</dbReference>
<comment type="caution">
    <text evidence="2">The sequence shown here is derived from an EMBL/GenBank/DDBJ whole genome shotgun (WGS) entry which is preliminary data.</text>
</comment>
<feature type="region of interest" description="Disordered" evidence="1">
    <location>
        <begin position="130"/>
        <end position="195"/>
    </location>
</feature>
<gene>
    <name evidence="2" type="ORF">Acr_17g0007260</name>
</gene>
<protein>
    <submittedName>
        <fullName evidence="2">Uncharacterized protein</fullName>
    </submittedName>
</protein>
<evidence type="ECO:0000256" key="1">
    <source>
        <dbReference type="SAM" id="MobiDB-lite"/>
    </source>
</evidence>
<dbReference type="AlphaFoldDB" id="A0A7J0G2Z5"/>
<organism evidence="2 3">
    <name type="scientific">Actinidia rufa</name>
    <dbReference type="NCBI Taxonomy" id="165716"/>
    <lineage>
        <taxon>Eukaryota</taxon>
        <taxon>Viridiplantae</taxon>
        <taxon>Streptophyta</taxon>
        <taxon>Embryophyta</taxon>
        <taxon>Tracheophyta</taxon>
        <taxon>Spermatophyta</taxon>
        <taxon>Magnoliopsida</taxon>
        <taxon>eudicotyledons</taxon>
        <taxon>Gunneridae</taxon>
        <taxon>Pentapetalae</taxon>
        <taxon>asterids</taxon>
        <taxon>Ericales</taxon>
        <taxon>Actinidiaceae</taxon>
        <taxon>Actinidia</taxon>
    </lineage>
</organism>
<feature type="compositionally biased region" description="Polar residues" evidence="1">
    <location>
        <begin position="137"/>
        <end position="156"/>
    </location>
</feature>
<proteinExistence type="predicted"/>
<evidence type="ECO:0000313" key="2">
    <source>
        <dbReference type="EMBL" id="GFZ05154.1"/>
    </source>
</evidence>
<evidence type="ECO:0000313" key="3">
    <source>
        <dbReference type="Proteomes" id="UP000585474"/>
    </source>
</evidence>
<accession>A0A7J0G2Z5</accession>
<name>A0A7J0G2Z5_9ERIC</name>
<keyword evidence="3" id="KW-1185">Reference proteome</keyword>
<sequence>MPLISCLVITGFTLIPRTTSSVLRTRGALCQGKSLHHCLGDLEAPPFCLLSRSSTGNPLDNKAHPMANTSQALDLEGIIHREMHEIAEQIRIMNEINACLVQHLATNNPPPPIAPIPNEADWARHSYRVGDQDSQSRHSTSQRNSAKSHPHQSMSLHSRHGRNFAMSESRSSSRILDTTGEETKRRGRSPCRDDQALKCRDKSTTQKIKDRDARIDAINTGTNGPVTVDTLIK</sequence>
<feature type="compositionally biased region" description="Polar residues" evidence="1">
    <location>
        <begin position="166"/>
        <end position="176"/>
    </location>
</feature>
<reference evidence="2 3" key="1">
    <citation type="submission" date="2019-07" db="EMBL/GenBank/DDBJ databases">
        <title>De Novo Assembly of kiwifruit Actinidia rufa.</title>
        <authorList>
            <person name="Sugita-Konishi S."/>
            <person name="Sato K."/>
            <person name="Mori E."/>
            <person name="Abe Y."/>
            <person name="Kisaki G."/>
            <person name="Hamano K."/>
            <person name="Suezawa K."/>
            <person name="Otani M."/>
            <person name="Fukuda T."/>
            <person name="Manabe T."/>
            <person name="Gomi K."/>
            <person name="Tabuchi M."/>
            <person name="Akimitsu K."/>
            <person name="Kataoka I."/>
        </authorList>
    </citation>
    <scope>NUCLEOTIDE SEQUENCE [LARGE SCALE GENOMIC DNA]</scope>
    <source>
        <strain evidence="3">cv. Fuchu</strain>
    </source>
</reference>